<keyword evidence="11" id="KW-0458">Lysosome</keyword>
<evidence type="ECO:0000256" key="10">
    <source>
        <dbReference type="ARBA" id="ARBA00023180"/>
    </source>
</evidence>
<evidence type="ECO:0000256" key="2">
    <source>
        <dbReference type="ARBA" id="ARBA00004371"/>
    </source>
</evidence>
<dbReference type="EC" id="3.2.1.35" evidence="14"/>
<reference evidence="17" key="1">
    <citation type="submission" date="2025-08" db="UniProtKB">
        <authorList>
            <consortium name="RefSeq"/>
        </authorList>
    </citation>
    <scope>IDENTIFICATION</scope>
</reference>
<feature type="chain" id="PRO_5047001721" description="Hyaluronidase" evidence="15">
    <location>
        <begin position="22"/>
        <end position="405"/>
    </location>
</feature>
<dbReference type="SUPFAM" id="SSF51445">
    <property type="entry name" value="(Trans)glycosidases"/>
    <property type="match status" value="1"/>
</dbReference>
<evidence type="ECO:0000256" key="8">
    <source>
        <dbReference type="ARBA" id="ARBA00022801"/>
    </source>
</evidence>
<evidence type="ECO:0000256" key="4">
    <source>
        <dbReference type="ARBA" id="ARBA00008871"/>
    </source>
</evidence>
<dbReference type="GeneID" id="103117256"/>
<accession>A0ABM3YHR4</accession>
<keyword evidence="16" id="KW-1185">Reference proteome</keyword>
<sequence length="405" mass="46033">MAAHLLPICTLFLTLFGKAQGLRDPLVPSQPFTTVWNANTQWCLEKHDVDVDVSVFDVVTNPKQTFRGPDMTIFYRSQLGTYPYYTPSGEPVFGGLPQNASLDTHLALAFQDILAAIPEFNFSGLAVIDWEAWRPRWAFNWDSKDIYRQRSRALVRSRHPDWSATRVEAVAQEEFQEAAQAWMAGTLRLAQALRPRGLWGFYEFPDCYNYDFLHPNYTGRCLQTVQTQNNQLGWLWNQSSALYPSIYLPAALEGTRKTQMFVRHRVGEAFRVASRSRDPSLPVLPYFQIFYDMTDHFLSLESCQAIKKYVDTTLGPFILNVTGGARLCSQVLCSGHGRCARRPSHPEALLFLNPASFSIYHRPGGGPPILQGGPSLEDLKQMAVEFKCHCYHGWTGTSCERQSMW</sequence>
<name>A0ABM3YHR4_ERIEU</name>
<feature type="signal peptide" evidence="15">
    <location>
        <begin position="1"/>
        <end position="21"/>
    </location>
</feature>
<dbReference type="Gene3D" id="3.20.20.70">
    <property type="entry name" value="Aldolase class I"/>
    <property type="match status" value="2"/>
</dbReference>
<keyword evidence="10" id="KW-0325">Glycoprotein</keyword>
<dbReference type="Pfam" id="PF01630">
    <property type="entry name" value="Glyco_hydro_56"/>
    <property type="match status" value="1"/>
</dbReference>
<evidence type="ECO:0000256" key="15">
    <source>
        <dbReference type="SAM" id="SignalP"/>
    </source>
</evidence>
<dbReference type="PANTHER" id="PTHR11769">
    <property type="entry name" value="HYALURONIDASE"/>
    <property type="match status" value="1"/>
</dbReference>
<evidence type="ECO:0000256" key="3">
    <source>
        <dbReference type="ARBA" id="ARBA00004613"/>
    </source>
</evidence>
<protein>
    <recommendedName>
        <fullName evidence="14">Hyaluronidase</fullName>
        <ecNumber evidence="14">3.2.1.35</ecNumber>
    </recommendedName>
</protein>
<dbReference type="InterPro" id="IPR018155">
    <property type="entry name" value="Hyaluronidase"/>
</dbReference>
<evidence type="ECO:0000256" key="6">
    <source>
        <dbReference type="ARBA" id="ARBA00022536"/>
    </source>
</evidence>
<evidence type="ECO:0000256" key="5">
    <source>
        <dbReference type="ARBA" id="ARBA00022525"/>
    </source>
</evidence>
<keyword evidence="7 15" id="KW-0732">Signal</keyword>
<dbReference type="PANTHER" id="PTHR11769:SF23">
    <property type="entry name" value="HYALURONIDASE-1"/>
    <property type="match status" value="1"/>
</dbReference>
<proteinExistence type="inferred from homology"/>
<keyword evidence="9" id="KW-1015">Disulfide bond</keyword>
<dbReference type="Proteomes" id="UP001652624">
    <property type="component" value="Chromosome 12"/>
</dbReference>
<evidence type="ECO:0000256" key="9">
    <source>
        <dbReference type="ARBA" id="ARBA00023157"/>
    </source>
</evidence>
<evidence type="ECO:0000256" key="13">
    <source>
        <dbReference type="PIRNR" id="PIRNR038193"/>
    </source>
</evidence>
<dbReference type="RefSeq" id="XP_060060604.1">
    <property type="nucleotide sequence ID" value="XM_060204621.1"/>
</dbReference>
<keyword evidence="6" id="KW-0245">EGF-like domain</keyword>
<gene>
    <name evidence="17" type="primary">HYAL1</name>
</gene>
<dbReference type="PRINTS" id="PR00846">
    <property type="entry name" value="GLHYDRLASE56"/>
</dbReference>
<evidence type="ECO:0000256" key="7">
    <source>
        <dbReference type="ARBA" id="ARBA00022729"/>
    </source>
</evidence>
<keyword evidence="8 14" id="KW-0378">Hydrolase</keyword>
<comment type="catalytic activity">
    <reaction evidence="1 14">
        <text>Random hydrolysis of (1-&gt;4)-linkages between N-acetyl-beta-D-glucosamine and D-glucuronate residues in hyaluronate.</text>
        <dbReference type="EC" id="3.2.1.35"/>
    </reaction>
</comment>
<evidence type="ECO:0000256" key="12">
    <source>
        <dbReference type="ARBA" id="ARBA00023295"/>
    </source>
</evidence>
<evidence type="ECO:0000313" key="17">
    <source>
        <dbReference type="RefSeq" id="XP_060060604.1"/>
    </source>
</evidence>
<dbReference type="PIRSF" id="PIRSF038193">
    <property type="entry name" value="Hyaluronidase"/>
    <property type="match status" value="1"/>
</dbReference>
<keyword evidence="12 14" id="KW-0326">Glycosidase</keyword>
<evidence type="ECO:0000313" key="16">
    <source>
        <dbReference type="Proteomes" id="UP001652624"/>
    </source>
</evidence>
<evidence type="ECO:0000256" key="11">
    <source>
        <dbReference type="ARBA" id="ARBA00023228"/>
    </source>
</evidence>
<comment type="subcellular location">
    <subcellularLocation>
        <location evidence="2">Lysosome</location>
    </subcellularLocation>
    <subcellularLocation>
        <location evidence="3">Secreted</location>
    </subcellularLocation>
</comment>
<organism evidence="16 17">
    <name type="scientific">Erinaceus europaeus</name>
    <name type="common">Western European hedgehog</name>
    <dbReference type="NCBI Taxonomy" id="9365"/>
    <lineage>
        <taxon>Eukaryota</taxon>
        <taxon>Metazoa</taxon>
        <taxon>Chordata</taxon>
        <taxon>Craniata</taxon>
        <taxon>Vertebrata</taxon>
        <taxon>Euteleostomi</taxon>
        <taxon>Mammalia</taxon>
        <taxon>Eutheria</taxon>
        <taxon>Laurasiatheria</taxon>
        <taxon>Eulipotyphla</taxon>
        <taxon>Erinaceidae</taxon>
        <taxon>Erinaceinae</taxon>
        <taxon>Erinaceus</taxon>
    </lineage>
</organism>
<keyword evidence="5" id="KW-0964">Secreted</keyword>
<comment type="similarity">
    <text evidence="4 13 14">Belongs to the glycosyl hydrolase 56 family.</text>
</comment>
<dbReference type="InterPro" id="IPR013785">
    <property type="entry name" value="Aldolase_TIM"/>
</dbReference>
<evidence type="ECO:0000256" key="1">
    <source>
        <dbReference type="ARBA" id="ARBA00000251"/>
    </source>
</evidence>
<dbReference type="InterPro" id="IPR017853">
    <property type="entry name" value="GH"/>
</dbReference>
<evidence type="ECO:0000256" key="14">
    <source>
        <dbReference type="RuleBase" id="RU610713"/>
    </source>
</evidence>